<dbReference type="AlphaFoldDB" id="A0A8X6W408"/>
<protein>
    <submittedName>
        <fullName evidence="1">Uncharacterized protein</fullName>
    </submittedName>
</protein>
<sequence length="108" mass="11666">MAFLSSPKISASISLPPPPKKFGLSAAANSWFLCKLDAISNEIPLKIKMDRLKLKLEIVEALSASPPTNKSILTDDEDNSVVIPLAKRSKRYNPPAVHVTAFILAIPG</sequence>
<reference evidence="1" key="1">
    <citation type="submission" date="2020-08" db="EMBL/GenBank/DDBJ databases">
        <title>Multicomponent nature underlies the extraordinary mechanical properties of spider dragline silk.</title>
        <authorList>
            <person name="Kono N."/>
            <person name="Nakamura H."/>
            <person name="Mori M."/>
            <person name="Yoshida Y."/>
            <person name="Ohtoshi R."/>
            <person name="Malay A.D."/>
            <person name="Moran D.A.P."/>
            <person name="Tomita M."/>
            <person name="Numata K."/>
            <person name="Arakawa K."/>
        </authorList>
    </citation>
    <scope>NUCLEOTIDE SEQUENCE</scope>
</reference>
<organism evidence="1 2">
    <name type="scientific">Trichonephila clavipes</name>
    <name type="common">Golden silk orbweaver</name>
    <name type="synonym">Nephila clavipes</name>
    <dbReference type="NCBI Taxonomy" id="2585209"/>
    <lineage>
        <taxon>Eukaryota</taxon>
        <taxon>Metazoa</taxon>
        <taxon>Ecdysozoa</taxon>
        <taxon>Arthropoda</taxon>
        <taxon>Chelicerata</taxon>
        <taxon>Arachnida</taxon>
        <taxon>Araneae</taxon>
        <taxon>Araneomorphae</taxon>
        <taxon>Entelegynae</taxon>
        <taxon>Araneoidea</taxon>
        <taxon>Nephilidae</taxon>
        <taxon>Trichonephila</taxon>
    </lineage>
</organism>
<accession>A0A8X6W408</accession>
<gene>
    <name evidence="1" type="primary">NCL1_17404</name>
    <name evidence="1" type="ORF">TNCV_2070761</name>
</gene>
<name>A0A8X6W408_TRICX</name>
<comment type="caution">
    <text evidence="1">The sequence shown here is derived from an EMBL/GenBank/DDBJ whole genome shotgun (WGS) entry which is preliminary data.</text>
</comment>
<dbReference type="EMBL" id="BMAU01021379">
    <property type="protein sequence ID" value="GFY27456.1"/>
    <property type="molecule type" value="Genomic_DNA"/>
</dbReference>
<evidence type="ECO:0000313" key="2">
    <source>
        <dbReference type="Proteomes" id="UP000887159"/>
    </source>
</evidence>
<keyword evidence="2" id="KW-1185">Reference proteome</keyword>
<proteinExistence type="predicted"/>
<dbReference type="Proteomes" id="UP000887159">
    <property type="component" value="Unassembled WGS sequence"/>
</dbReference>
<evidence type="ECO:0000313" key="1">
    <source>
        <dbReference type="EMBL" id="GFY27456.1"/>
    </source>
</evidence>